<evidence type="ECO:0008006" key="3">
    <source>
        <dbReference type="Google" id="ProtNLM"/>
    </source>
</evidence>
<organism evidence="1 2">
    <name type="scientific">Pallidibacillus pasinlerensis</name>
    <dbReference type="NCBI Taxonomy" id="2703818"/>
    <lineage>
        <taxon>Bacteria</taxon>
        <taxon>Bacillati</taxon>
        <taxon>Bacillota</taxon>
        <taxon>Bacilli</taxon>
        <taxon>Bacillales</taxon>
        <taxon>Bacillaceae</taxon>
        <taxon>Pallidibacillus</taxon>
    </lineage>
</organism>
<sequence>MVKRKDDLIVFRIERKIKEEFTKINKERNIKNSAKIRGWIQDYIQSNKNEVKS</sequence>
<dbReference type="RefSeq" id="WP_161921931.1">
    <property type="nucleotide sequence ID" value="NZ_JAACYS010000144.1"/>
</dbReference>
<keyword evidence="2" id="KW-1185">Reference proteome</keyword>
<dbReference type="Proteomes" id="UP000743899">
    <property type="component" value="Unassembled WGS sequence"/>
</dbReference>
<evidence type="ECO:0000313" key="1">
    <source>
        <dbReference type="EMBL" id="NCU19114.1"/>
    </source>
</evidence>
<proteinExistence type="predicted"/>
<accession>A0ABX0A6M1</accession>
<evidence type="ECO:0000313" key="2">
    <source>
        <dbReference type="Proteomes" id="UP000743899"/>
    </source>
</evidence>
<dbReference type="EMBL" id="JAACYS010000144">
    <property type="protein sequence ID" value="NCU19114.1"/>
    <property type="molecule type" value="Genomic_DNA"/>
</dbReference>
<protein>
    <recommendedName>
        <fullName evidence="3">Ribbon-helix-helix protein CopG domain-containing protein</fullName>
    </recommendedName>
</protein>
<gene>
    <name evidence="1" type="ORF">GW534_15810</name>
</gene>
<name>A0ABX0A6M1_9BACI</name>
<reference evidence="1 2" key="1">
    <citation type="submission" date="2020-01" db="EMBL/GenBank/DDBJ databases">
        <title>A novel Bacillus sp. from Pasinler.</title>
        <authorList>
            <person name="Adiguzel A."/>
            <person name="Ay H."/>
            <person name="Baltaci M.O."/>
        </authorList>
    </citation>
    <scope>NUCLEOTIDE SEQUENCE [LARGE SCALE GENOMIC DNA]</scope>
    <source>
        <strain evidence="1 2">P1</strain>
    </source>
</reference>
<comment type="caution">
    <text evidence="1">The sequence shown here is derived from an EMBL/GenBank/DDBJ whole genome shotgun (WGS) entry which is preliminary data.</text>
</comment>